<organism evidence="2 3">
    <name type="scientific">Aspergillus wentii DTO 134E9</name>
    <dbReference type="NCBI Taxonomy" id="1073089"/>
    <lineage>
        <taxon>Eukaryota</taxon>
        <taxon>Fungi</taxon>
        <taxon>Dikarya</taxon>
        <taxon>Ascomycota</taxon>
        <taxon>Pezizomycotina</taxon>
        <taxon>Eurotiomycetes</taxon>
        <taxon>Eurotiomycetidae</taxon>
        <taxon>Eurotiales</taxon>
        <taxon>Aspergillaceae</taxon>
        <taxon>Aspergillus</taxon>
        <taxon>Aspergillus subgen. Cremei</taxon>
    </lineage>
</organism>
<dbReference type="EMBL" id="KV878209">
    <property type="protein sequence ID" value="OJJ40764.1"/>
    <property type="molecule type" value="Genomic_DNA"/>
</dbReference>
<dbReference type="AlphaFoldDB" id="A0A1L9S0S8"/>
<reference evidence="3" key="1">
    <citation type="journal article" date="2017" name="Genome Biol.">
        <title>Comparative genomics reveals high biological diversity and specific adaptations in the industrially and medically important fungal genus Aspergillus.</title>
        <authorList>
            <person name="de Vries R.P."/>
            <person name="Riley R."/>
            <person name="Wiebenga A."/>
            <person name="Aguilar-Osorio G."/>
            <person name="Amillis S."/>
            <person name="Uchima C.A."/>
            <person name="Anderluh G."/>
            <person name="Asadollahi M."/>
            <person name="Askin M."/>
            <person name="Barry K."/>
            <person name="Battaglia E."/>
            <person name="Bayram O."/>
            <person name="Benocci T."/>
            <person name="Braus-Stromeyer S.A."/>
            <person name="Caldana C."/>
            <person name="Canovas D."/>
            <person name="Cerqueira G.C."/>
            <person name="Chen F."/>
            <person name="Chen W."/>
            <person name="Choi C."/>
            <person name="Clum A."/>
            <person name="Dos Santos R.A."/>
            <person name="Damasio A.R."/>
            <person name="Diallinas G."/>
            <person name="Emri T."/>
            <person name="Fekete E."/>
            <person name="Flipphi M."/>
            <person name="Freyberg S."/>
            <person name="Gallo A."/>
            <person name="Gournas C."/>
            <person name="Habgood R."/>
            <person name="Hainaut M."/>
            <person name="Harispe M.L."/>
            <person name="Henrissat B."/>
            <person name="Hilden K.S."/>
            <person name="Hope R."/>
            <person name="Hossain A."/>
            <person name="Karabika E."/>
            <person name="Karaffa L."/>
            <person name="Karanyi Z."/>
            <person name="Krasevec N."/>
            <person name="Kuo A."/>
            <person name="Kusch H."/>
            <person name="LaButti K."/>
            <person name="Lagendijk E.L."/>
            <person name="Lapidus A."/>
            <person name="Levasseur A."/>
            <person name="Lindquist E."/>
            <person name="Lipzen A."/>
            <person name="Logrieco A.F."/>
            <person name="MacCabe A."/>
            <person name="Maekelae M.R."/>
            <person name="Malavazi I."/>
            <person name="Melin P."/>
            <person name="Meyer V."/>
            <person name="Mielnichuk N."/>
            <person name="Miskei M."/>
            <person name="Molnar A.P."/>
            <person name="Mule G."/>
            <person name="Ngan C.Y."/>
            <person name="Orejas M."/>
            <person name="Orosz E."/>
            <person name="Ouedraogo J.P."/>
            <person name="Overkamp K.M."/>
            <person name="Park H.-S."/>
            <person name="Perrone G."/>
            <person name="Piumi F."/>
            <person name="Punt P.J."/>
            <person name="Ram A.F."/>
            <person name="Ramon A."/>
            <person name="Rauscher S."/>
            <person name="Record E."/>
            <person name="Riano-Pachon D.M."/>
            <person name="Robert V."/>
            <person name="Roehrig J."/>
            <person name="Ruller R."/>
            <person name="Salamov A."/>
            <person name="Salih N.S."/>
            <person name="Samson R.A."/>
            <person name="Sandor E."/>
            <person name="Sanguinetti M."/>
            <person name="Schuetze T."/>
            <person name="Sepcic K."/>
            <person name="Shelest E."/>
            <person name="Sherlock G."/>
            <person name="Sophianopoulou V."/>
            <person name="Squina F.M."/>
            <person name="Sun H."/>
            <person name="Susca A."/>
            <person name="Todd R.B."/>
            <person name="Tsang A."/>
            <person name="Unkles S.E."/>
            <person name="van de Wiele N."/>
            <person name="van Rossen-Uffink D."/>
            <person name="Oliveira J.V."/>
            <person name="Vesth T.C."/>
            <person name="Visser J."/>
            <person name="Yu J.-H."/>
            <person name="Zhou M."/>
            <person name="Andersen M.R."/>
            <person name="Archer D.B."/>
            <person name="Baker S.E."/>
            <person name="Benoit I."/>
            <person name="Brakhage A.A."/>
            <person name="Braus G.H."/>
            <person name="Fischer R."/>
            <person name="Frisvad J.C."/>
            <person name="Goldman G.H."/>
            <person name="Houbraken J."/>
            <person name="Oakley B."/>
            <person name="Pocsi I."/>
            <person name="Scazzocchio C."/>
            <person name="Seiboth B."/>
            <person name="vanKuyk P.A."/>
            <person name="Wortman J."/>
            <person name="Dyer P.S."/>
            <person name="Grigoriev I.V."/>
        </authorList>
    </citation>
    <scope>NUCLEOTIDE SEQUENCE [LARGE SCALE GENOMIC DNA]</scope>
    <source>
        <strain evidence="3">DTO 134E9</strain>
    </source>
</reference>
<dbReference type="Gene3D" id="1.25.40.10">
    <property type="entry name" value="Tetratricopeptide repeat domain"/>
    <property type="match status" value="1"/>
</dbReference>
<feature type="compositionally biased region" description="Low complexity" evidence="1">
    <location>
        <begin position="42"/>
        <end position="51"/>
    </location>
</feature>
<protein>
    <submittedName>
        <fullName evidence="2">Uncharacterized protein</fullName>
    </submittedName>
</protein>
<dbReference type="STRING" id="1073089.A0A1L9S0S8"/>
<dbReference type="VEuPathDB" id="FungiDB:ASPWEDRAFT_34232"/>
<accession>A0A1L9S0S8</accession>
<keyword evidence="3" id="KW-1185">Reference proteome</keyword>
<feature type="compositionally biased region" description="Polar residues" evidence="1">
    <location>
        <begin position="29"/>
        <end position="41"/>
    </location>
</feature>
<proteinExistence type="predicted"/>
<sequence length="478" mass="53673">MSLPRVSHPLCRWQRASSQLGSSCLALPSTPNHSRSPSYIHNNTRSSPNRNRPFHSSTSHNAARSPAARRVVNHRSEYVHAGTPLRSTPVGGDLRVRLKNLQDRAPHLWDYARSHGSLDRSINLSTFKKIAMELAGRSSAEPPSGLAVRGISKDVDTVFQISFALAPADEGLREWALAACAHAGAKLPILITAGRYLKRASTAPPPRIKFIQDLEKIALEDRDPRAMVLYAKVLGLREKFPEALALMDEVMQKVYPVKTQSADKGFFLVGIDTPWEIYAWLKEISGDSAGTDEIMKTAALVYQDKEALLSYALIMMQKGDYEMYEECMNKAASAGNAEACRKLANFYYLTYHGRFPRRGEKVPEKSTAEDAPKGGETGTEEKKGLLDYFSSMFLRIRPRAEYRTLALNWYELSFSHGDHQSALILALLLREEGQREDGFGFLELAEQSLKLRTLTQRFKPNWFDPEYVPKMPVQLLDV</sequence>
<dbReference type="Proteomes" id="UP000184383">
    <property type="component" value="Unassembled WGS sequence"/>
</dbReference>
<dbReference type="InterPro" id="IPR011990">
    <property type="entry name" value="TPR-like_helical_dom_sf"/>
</dbReference>
<dbReference type="SUPFAM" id="SSF81901">
    <property type="entry name" value="HCP-like"/>
    <property type="match status" value="1"/>
</dbReference>
<feature type="region of interest" description="Disordered" evidence="1">
    <location>
        <begin position="24"/>
        <end position="70"/>
    </location>
</feature>
<evidence type="ECO:0000313" key="3">
    <source>
        <dbReference type="Proteomes" id="UP000184383"/>
    </source>
</evidence>
<name>A0A1L9S0S8_ASPWE</name>
<evidence type="ECO:0000313" key="2">
    <source>
        <dbReference type="EMBL" id="OJJ40764.1"/>
    </source>
</evidence>
<evidence type="ECO:0000256" key="1">
    <source>
        <dbReference type="SAM" id="MobiDB-lite"/>
    </source>
</evidence>
<dbReference type="OrthoDB" id="250175at2759"/>
<feature type="region of interest" description="Disordered" evidence="1">
    <location>
        <begin position="359"/>
        <end position="379"/>
    </location>
</feature>
<dbReference type="RefSeq" id="XP_040694440.1">
    <property type="nucleotide sequence ID" value="XM_040833951.1"/>
</dbReference>
<dbReference type="GeneID" id="63749799"/>
<gene>
    <name evidence="2" type="ORF">ASPWEDRAFT_34232</name>
</gene>